<gene>
    <name evidence="3" type="ORF">SA2016_1082</name>
</gene>
<keyword evidence="2" id="KW-1133">Transmembrane helix</keyword>
<protein>
    <submittedName>
        <fullName evidence="3">Uncharacterized protein</fullName>
    </submittedName>
</protein>
<keyword evidence="4" id="KW-1185">Reference proteome</keyword>
<feature type="region of interest" description="Disordered" evidence="1">
    <location>
        <begin position="1"/>
        <end position="27"/>
    </location>
</feature>
<dbReference type="AlphaFoldDB" id="A0A126ZZD0"/>
<evidence type="ECO:0000256" key="1">
    <source>
        <dbReference type="SAM" id="MobiDB-lite"/>
    </source>
</evidence>
<keyword evidence="2" id="KW-0472">Membrane</keyword>
<keyword evidence="2" id="KW-0812">Transmembrane</keyword>
<reference evidence="3 4" key="1">
    <citation type="submission" date="2016-02" db="EMBL/GenBank/DDBJ databases">
        <title>Complete genome of Sinomonas atrocyanea KCTC 3377.</title>
        <authorList>
            <person name="Kim K.M."/>
        </authorList>
    </citation>
    <scope>NUCLEOTIDE SEQUENCE [LARGE SCALE GENOMIC DNA]</scope>
    <source>
        <strain evidence="3 4">KCTC 3377</strain>
    </source>
</reference>
<dbReference type="Proteomes" id="UP000070134">
    <property type="component" value="Chromosome"/>
</dbReference>
<sequence>MVPSVPHQDPLGPPARHEPAKGSGTPGWRKAVTAAGVIVAVVSVAAWAVTLGTAAAGASEPAWVGALALYGLPVAFILMGAAIVGAVIERRRR</sequence>
<dbReference type="STRING" id="37927.SA2016_1082"/>
<feature type="transmembrane region" description="Helical" evidence="2">
    <location>
        <begin position="62"/>
        <end position="88"/>
    </location>
</feature>
<dbReference type="KEGG" id="satk:SA2016_1082"/>
<evidence type="ECO:0000256" key="2">
    <source>
        <dbReference type="SAM" id="Phobius"/>
    </source>
</evidence>
<organism evidence="3 4">
    <name type="scientific">Sinomonas atrocyanea</name>
    <dbReference type="NCBI Taxonomy" id="37927"/>
    <lineage>
        <taxon>Bacteria</taxon>
        <taxon>Bacillati</taxon>
        <taxon>Actinomycetota</taxon>
        <taxon>Actinomycetes</taxon>
        <taxon>Micrococcales</taxon>
        <taxon>Micrococcaceae</taxon>
        <taxon>Sinomonas</taxon>
    </lineage>
</organism>
<proteinExistence type="predicted"/>
<accession>A0A126ZZD0</accession>
<evidence type="ECO:0000313" key="4">
    <source>
        <dbReference type="Proteomes" id="UP000070134"/>
    </source>
</evidence>
<feature type="transmembrane region" description="Helical" evidence="2">
    <location>
        <begin position="31"/>
        <end position="56"/>
    </location>
</feature>
<dbReference type="EMBL" id="CP014518">
    <property type="protein sequence ID" value="AMM31765.1"/>
    <property type="molecule type" value="Genomic_DNA"/>
</dbReference>
<evidence type="ECO:0000313" key="3">
    <source>
        <dbReference type="EMBL" id="AMM31765.1"/>
    </source>
</evidence>
<name>A0A126ZZD0_9MICC</name>